<feature type="transmembrane region" description="Helical" evidence="11">
    <location>
        <begin position="42"/>
        <end position="63"/>
    </location>
</feature>
<dbReference type="PRINTS" id="PR00237">
    <property type="entry name" value="GPCRRHODOPSN"/>
</dbReference>
<dbReference type="GO" id="GO:0005886">
    <property type="term" value="C:plasma membrane"/>
    <property type="evidence" value="ECO:0007669"/>
    <property type="project" value="UniProtKB-SubCell"/>
</dbReference>
<evidence type="ECO:0000256" key="8">
    <source>
        <dbReference type="ARBA" id="ARBA00023170"/>
    </source>
</evidence>
<evidence type="ECO:0000256" key="7">
    <source>
        <dbReference type="ARBA" id="ARBA00023136"/>
    </source>
</evidence>
<keyword evidence="9 10" id="KW-0807">Transducer</keyword>
<proteinExistence type="inferred from homology"/>
<feature type="transmembrane region" description="Helical" evidence="11">
    <location>
        <begin position="163"/>
        <end position="189"/>
    </location>
</feature>
<evidence type="ECO:0000256" key="9">
    <source>
        <dbReference type="ARBA" id="ARBA00023224"/>
    </source>
</evidence>
<dbReference type="PANTHER" id="PTHR24249">
    <property type="entry name" value="HISTAMINE RECEPTOR-RELATED G-PROTEIN COUPLED RECEPTOR"/>
    <property type="match status" value="1"/>
</dbReference>
<protein>
    <submittedName>
        <fullName evidence="13">Trace amine-associated receptor 9</fullName>
    </submittedName>
</protein>
<evidence type="ECO:0000313" key="13">
    <source>
        <dbReference type="EMBL" id="OXA61084.1"/>
    </source>
</evidence>
<keyword evidence="14" id="KW-1185">Reference proteome</keyword>
<dbReference type="OMA" id="CALYLPC"/>
<organism evidence="13 14">
    <name type="scientific">Folsomia candida</name>
    <name type="common">Springtail</name>
    <dbReference type="NCBI Taxonomy" id="158441"/>
    <lineage>
        <taxon>Eukaryota</taxon>
        <taxon>Metazoa</taxon>
        <taxon>Ecdysozoa</taxon>
        <taxon>Arthropoda</taxon>
        <taxon>Hexapoda</taxon>
        <taxon>Collembola</taxon>
        <taxon>Entomobryomorpha</taxon>
        <taxon>Isotomoidea</taxon>
        <taxon>Isotomidae</taxon>
        <taxon>Proisotominae</taxon>
        <taxon>Folsomia</taxon>
    </lineage>
</organism>
<feature type="transmembrane region" description="Helical" evidence="11">
    <location>
        <begin position="226"/>
        <end position="247"/>
    </location>
</feature>
<dbReference type="EMBL" id="LNIX01000002">
    <property type="protein sequence ID" value="OXA61084.1"/>
    <property type="molecule type" value="Genomic_DNA"/>
</dbReference>
<comment type="subcellular location">
    <subcellularLocation>
        <location evidence="1">Cell membrane</location>
        <topology evidence="1">Multi-pass membrane protein</topology>
    </subcellularLocation>
</comment>
<keyword evidence="3" id="KW-1003">Cell membrane</keyword>
<feature type="transmembrane region" description="Helical" evidence="11">
    <location>
        <begin position="6"/>
        <end position="30"/>
    </location>
</feature>
<dbReference type="AlphaFoldDB" id="A0A226EVH0"/>
<keyword evidence="5 11" id="KW-1133">Transmembrane helix</keyword>
<accession>A0A226EVH0</accession>
<dbReference type="PROSITE" id="PS00237">
    <property type="entry name" value="G_PROTEIN_RECEP_F1_1"/>
    <property type="match status" value="1"/>
</dbReference>
<dbReference type="InterPro" id="IPR017452">
    <property type="entry name" value="GPCR_Rhodpsn_7TM"/>
</dbReference>
<gene>
    <name evidence="13" type="ORF">Fcan01_05296</name>
</gene>
<feature type="domain" description="G-protein coupled receptors family 1 profile" evidence="12">
    <location>
        <begin position="21"/>
        <end position="318"/>
    </location>
</feature>
<evidence type="ECO:0000256" key="10">
    <source>
        <dbReference type="RuleBase" id="RU000688"/>
    </source>
</evidence>
<dbReference type="SUPFAM" id="SSF81321">
    <property type="entry name" value="Family A G protein-coupled receptor-like"/>
    <property type="match status" value="1"/>
</dbReference>
<dbReference type="PANTHER" id="PTHR24249:SF372">
    <property type="entry name" value="G-PROTEIN COUPLED RECEPTORS FAMILY 1 PROFILE DOMAIN-CONTAINING PROTEIN"/>
    <property type="match status" value="1"/>
</dbReference>
<dbReference type="Pfam" id="PF00001">
    <property type="entry name" value="7tm_1"/>
    <property type="match status" value="1"/>
</dbReference>
<comment type="similarity">
    <text evidence="2 10">Belongs to the G-protein coupled receptor 1 family.</text>
</comment>
<evidence type="ECO:0000256" key="2">
    <source>
        <dbReference type="ARBA" id="ARBA00010663"/>
    </source>
</evidence>
<evidence type="ECO:0000259" key="12">
    <source>
        <dbReference type="PROSITE" id="PS50262"/>
    </source>
</evidence>
<evidence type="ECO:0000256" key="5">
    <source>
        <dbReference type="ARBA" id="ARBA00022989"/>
    </source>
</evidence>
<sequence>MLANSLLSILILLLSPLIVLSNTLIISVWLRFKRLRTPSNALIISLAAADLGFGLFLPAAIALELTMPPNPSSEYECKMIMCVLPFAILLTFCAASLLSITLIALDRFTSVSQPLRYNHFVTMSNIHRFVTACWIYAILIGIAIPIIFIASRNEWPLWGGDLVLGWTTFCLYGPCLFCVIVSYGHIYVVARNHARAIYSVEISLHNGNTCEVTDTATLGHTNRYGLTLALILSSILISWLPLLLIAFCDMLAYHNSVQGTTFDLSEEYQGHGGTNFNDSFVANKSSTHNYSMILMNPQWRMLASLPLVLSSLFNPWLYGYRSTEMRVAVIRLLDWALTKVTGRPQSVDILYTYHKGDLTSCASNVRLLGISPTQTTVQCCSPSPNADRKHSNLSIHLMICDNNQVSSL</sequence>
<evidence type="ECO:0000256" key="11">
    <source>
        <dbReference type="SAM" id="Phobius"/>
    </source>
</evidence>
<name>A0A226EVH0_FOLCA</name>
<dbReference type="PROSITE" id="PS50262">
    <property type="entry name" value="G_PROTEIN_RECEP_F1_2"/>
    <property type="match status" value="1"/>
</dbReference>
<evidence type="ECO:0000256" key="1">
    <source>
        <dbReference type="ARBA" id="ARBA00004651"/>
    </source>
</evidence>
<feature type="transmembrane region" description="Helical" evidence="11">
    <location>
        <begin position="83"/>
        <end position="105"/>
    </location>
</feature>
<keyword evidence="6 10" id="KW-0297">G-protein coupled receptor</keyword>
<reference evidence="13 14" key="1">
    <citation type="submission" date="2015-12" db="EMBL/GenBank/DDBJ databases">
        <title>The genome of Folsomia candida.</title>
        <authorList>
            <person name="Faddeeva A."/>
            <person name="Derks M.F."/>
            <person name="Anvar Y."/>
            <person name="Smit S."/>
            <person name="Van Straalen N."/>
            <person name="Roelofs D."/>
        </authorList>
    </citation>
    <scope>NUCLEOTIDE SEQUENCE [LARGE SCALE GENOMIC DNA]</scope>
    <source>
        <strain evidence="13 14">VU population</strain>
        <tissue evidence="13">Whole body</tissue>
    </source>
</reference>
<comment type="caution">
    <text evidence="13">The sequence shown here is derived from an EMBL/GenBank/DDBJ whole genome shotgun (WGS) entry which is preliminary data.</text>
</comment>
<dbReference type="InterPro" id="IPR050569">
    <property type="entry name" value="TAAR"/>
</dbReference>
<feature type="transmembrane region" description="Helical" evidence="11">
    <location>
        <begin position="126"/>
        <end position="151"/>
    </location>
</feature>
<dbReference type="InterPro" id="IPR000276">
    <property type="entry name" value="GPCR_Rhodpsn"/>
</dbReference>
<dbReference type="Gene3D" id="1.20.1070.10">
    <property type="entry name" value="Rhodopsin 7-helix transmembrane proteins"/>
    <property type="match status" value="1"/>
</dbReference>
<dbReference type="OrthoDB" id="10042731at2759"/>
<keyword evidence="4 10" id="KW-0812">Transmembrane</keyword>
<evidence type="ECO:0000256" key="6">
    <source>
        <dbReference type="ARBA" id="ARBA00023040"/>
    </source>
</evidence>
<evidence type="ECO:0000256" key="3">
    <source>
        <dbReference type="ARBA" id="ARBA00022475"/>
    </source>
</evidence>
<evidence type="ECO:0000256" key="4">
    <source>
        <dbReference type="ARBA" id="ARBA00022692"/>
    </source>
</evidence>
<dbReference type="Proteomes" id="UP000198287">
    <property type="component" value="Unassembled WGS sequence"/>
</dbReference>
<dbReference type="GO" id="GO:0004930">
    <property type="term" value="F:G protein-coupled receptor activity"/>
    <property type="evidence" value="ECO:0007669"/>
    <property type="project" value="UniProtKB-KW"/>
</dbReference>
<keyword evidence="8 10" id="KW-0675">Receptor</keyword>
<feature type="transmembrane region" description="Helical" evidence="11">
    <location>
        <begin position="299"/>
        <end position="318"/>
    </location>
</feature>
<keyword evidence="7 11" id="KW-0472">Membrane</keyword>
<evidence type="ECO:0000313" key="14">
    <source>
        <dbReference type="Proteomes" id="UP000198287"/>
    </source>
</evidence>